<keyword evidence="3 6" id="KW-0812">Transmembrane</keyword>
<keyword evidence="7" id="KW-0645">Protease</keyword>
<feature type="transmembrane region" description="Helical" evidence="6">
    <location>
        <begin position="115"/>
        <end position="132"/>
    </location>
</feature>
<accession>A0A3M0C4T5</accession>
<proteinExistence type="inferred from homology"/>
<feature type="transmembrane region" description="Helical" evidence="6">
    <location>
        <begin position="51"/>
        <end position="72"/>
    </location>
</feature>
<dbReference type="InterPro" id="IPR006214">
    <property type="entry name" value="Bax_inhibitor_1-related"/>
</dbReference>
<dbReference type="EMBL" id="REFO01000010">
    <property type="protein sequence ID" value="RMA97942.1"/>
    <property type="molecule type" value="Genomic_DNA"/>
</dbReference>
<dbReference type="Pfam" id="PF01027">
    <property type="entry name" value="Bax1-I"/>
    <property type="match status" value="1"/>
</dbReference>
<evidence type="ECO:0000256" key="3">
    <source>
        <dbReference type="ARBA" id="ARBA00022692"/>
    </source>
</evidence>
<evidence type="ECO:0000256" key="1">
    <source>
        <dbReference type="ARBA" id="ARBA00004141"/>
    </source>
</evidence>
<reference evidence="7 8" key="1">
    <citation type="submission" date="2018-10" db="EMBL/GenBank/DDBJ databases">
        <title>Genomic Encyclopedia of Archaeal and Bacterial Type Strains, Phase II (KMG-II): from individual species to whole genera.</title>
        <authorList>
            <person name="Goeker M."/>
        </authorList>
    </citation>
    <scope>NUCLEOTIDE SEQUENCE [LARGE SCALE GENOMIC DNA]</scope>
    <source>
        <strain evidence="7 8">VM1</strain>
    </source>
</reference>
<comment type="similarity">
    <text evidence="2 6">Belongs to the BI1 family.</text>
</comment>
<keyword evidence="7" id="KW-0378">Hydrolase</keyword>
<organism evidence="7 8">
    <name type="scientific">Hydrogenothermus marinus</name>
    <dbReference type="NCBI Taxonomy" id="133270"/>
    <lineage>
        <taxon>Bacteria</taxon>
        <taxon>Pseudomonadati</taxon>
        <taxon>Aquificota</taxon>
        <taxon>Aquificia</taxon>
        <taxon>Aquificales</taxon>
        <taxon>Hydrogenothermaceae</taxon>
        <taxon>Hydrogenothermus</taxon>
    </lineage>
</organism>
<dbReference type="PANTHER" id="PTHR23291">
    <property type="entry name" value="BAX INHIBITOR-RELATED"/>
    <property type="match status" value="1"/>
</dbReference>
<comment type="subcellular location">
    <subcellularLocation>
        <location evidence="1">Membrane</location>
        <topology evidence="1">Multi-pass membrane protein</topology>
    </subcellularLocation>
</comment>
<feature type="transmembrane region" description="Helical" evidence="6">
    <location>
        <begin position="24"/>
        <end position="45"/>
    </location>
</feature>
<protein>
    <submittedName>
        <fullName evidence="7">Modulator of FtsH protease</fullName>
    </submittedName>
</protein>
<evidence type="ECO:0000256" key="6">
    <source>
        <dbReference type="RuleBase" id="RU004379"/>
    </source>
</evidence>
<dbReference type="GO" id="GO:0016020">
    <property type="term" value="C:membrane"/>
    <property type="evidence" value="ECO:0007669"/>
    <property type="project" value="UniProtKB-SubCell"/>
</dbReference>
<keyword evidence="4 6" id="KW-1133">Transmembrane helix</keyword>
<evidence type="ECO:0000313" key="8">
    <source>
        <dbReference type="Proteomes" id="UP000280842"/>
    </source>
</evidence>
<evidence type="ECO:0000313" key="7">
    <source>
        <dbReference type="EMBL" id="RMA97942.1"/>
    </source>
</evidence>
<evidence type="ECO:0000256" key="2">
    <source>
        <dbReference type="ARBA" id="ARBA00010350"/>
    </source>
</evidence>
<gene>
    <name evidence="7" type="ORF">CLV39_0579</name>
</gene>
<feature type="transmembrane region" description="Helical" evidence="6">
    <location>
        <begin position="139"/>
        <end position="160"/>
    </location>
</feature>
<dbReference type="AlphaFoldDB" id="A0A3M0C4T5"/>
<sequence length="225" mass="24708">METSSLQQQKAIQIEKSNLIAKTYGLLSLGFLLMALGTVVGLQFVPQLLSLGKWGFLIVSLVVTIGTMVLALMNQKNALGYLFFFAFTFSIGFFDAPAIAVIFSSAVLLEIFKQAFLLTAIITGSLTAYAFITKKDFSFLGGFLFTGLILVVIMAVVGLFWHNTTLSFVMSGIGALVFSGFILYDTSRLIHEKGTPIEIAIALFLDIINLFWMLFNLLNILKGEE</sequence>
<dbReference type="Proteomes" id="UP000280842">
    <property type="component" value="Unassembled WGS sequence"/>
</dbReference>
<keyword evidence="5 6" id="KW-0472">Membrane</keyword>
<name>A0A3M0C4T5_9AQUI</name>
<dbReference type="CDD" id="cd10432">
    <property type="entry name" value="BI-1-like_bacterial"/>
    <property type="match status" value="1"/>
</dbReference>
<comment type="caution">
    <text evidence="7">The sequence shown here is derived from an EMBL/GenBank/DDBJ whole genome shotgun (WGS) entry which is preliminary data.</text>
</comment>
<feature type="transmembrane region" description="Helical" evidence="6">
    <location>
        <begin position="196"/>
        <end position="215"/>
    </location>
</feature>
<feature type="transmembrane region" description="Helical" evidence="6">
    <location>
        <begin position="166"/>
        <end position="184"/>
    </location>
</feature>
<dbReference type="GO" id="GO:0006508">
    <property type="term" value="P:proteolysis"/>
    <property type="evidence" value="ECO:0007669"/>
    <property type="project" value="UniProtKB-KW"/>
</dbReference>
<dbReference type="RefSeq" id="WP_121922704.1">
    <property type="nucleotide sequence ID" value="NZ_REFO01000010.1"/>
</dbReference>
<dbReference type="OrthoDB" id="9793828at2"/>
<keyword evidence="8" id="KW-1185">Reference proteome</keyword>
<dbReference type="GO" id="GO:0008233">
    <property type="term" value="F:peptidase activity"/>
    <property type="evidence" value="ECO:0007669"/>
    <property type="project" value="UniProtKB-KW"/>
</dbReference>
<evidence type="ECO:0000256" key="5">
    <source>
        <dbReference type="ARBA" id="ARBA00023136"/>
    </source>
</evidence>
<feature type="transmembrane region" description="Helical" evidence="6">
    <location>
        <begin position="79"/>
        <end position="103"/>
    </location>
</feature>
<evidence type="ECO:0000256" key="4">
    <source>
        <dbReference type="ARBA" id="ARBA00022989"/>
    </source>
</evidence>
<dbReference type="PANTHER" id="PTHR23291:SF50">
    <property type="entry name" value="PROTEIN LIFEGUARD 4"/>
    <property type="match status" value="1"/>
</dbReference>